<dbReference type="SUPFAM" id="SSF56112">
    <property type="entry name" value="Protein kinase-like (PK-like)"/>
    <property type="match status" value="1"/>
</dbReference>
<dbReference type="Gene3D" id="3.90.1200.10">
    <property type="match status" value="1"/>
</dbReference>
<dbReference type="InterPro" id="IPR012877">
    <property type="entry name" value="Dhs-27"/>
</dbReference>
<dbReference type="AlphaFoldDB" id="A0AAN5CWK3"/>
<dbReference type="Proteomes" id="UP001328107">
    <property type="component" value="Unassembled WGS sequence"/>
</dbReference>
<dbReference type="EMBL" id="BTRK01000005">
    <property type="protein sequence ID" value="GMR52278.1"/>
    <property type="molecule type" value="Genomic_DNA"/>
</dbReference>
<proteinExistence type="predicted"/>
<dbReference type="Pfam" id="PF07914">
    <property type="entry name" value="DUF1679"/>
    <property type="match status" value="1"/>
</dbReference>
<evidence type="ECO:0000259" key="1">
    <source>
        <dbReference type="SMART" id="SM00587"/>
    </source>
</evidence>
<dbReference type="InterPro" id="IPR052961">
    <property type="entry name" value="Oxido-Kinase-like_Enzymes"/>
</dbReference>
<protein>
    <recommendedName>
        <fullName evidence="1">CHK kinase-like domain-containing protein</fullName>
    </recommendedName>
</protein>
<comment type="caution">
    <text evidence="2">The sequence shown here is derived from an EMBL/GenBank/DDBJ whole genome shotgun (WGS) entry which is preliminary data.</text>
</comment>
<dbReference type="InterPro" id="IPR015897">
    <property type="entry name" value="CHK_kinase-like"/>
</dbReference>
<sequence>MSLSKPSDGILETPVTWEEFESNIRTALNTEARLGPNKSVFDIGEGIGFASRCCLIAYDWVGAAADEKLPSRVVLKIPSALPFRRLNESLPPGQRMFDGDDAMWEMMEGNLRKTHNVEVATYDFFGQFEGVSMPKKYYGKPFGEEDKIGGQLCIEYMENSRMMNFNDKYSIELVKQIARAIGKLNAFSLLKEPIAPELQKNLMDEFAETVDMEGFKGMFKGLVTLDDSEKTKDLLEKLDAMLPDYLGSTFMGALHKKMGVRPVLVNGDLRTENILIDKDSGDLAALIDWQCTHPGIGLEDLHRIAMFSLTTEERHTHFPMLIEEMYKSLVENLNGAEPPYSLDTLILLSDILFPHCALFFGGPSIALIANQDKDPRLSNEEKAKRKEVMMEKLMGALEDAIVYDVKNKTHTGNLDFRKK</sequence>
<name>A0AAN5CWK3_9BILA</name>
<gene>
    <name evidence="2" type="ORF">PMAYCL1PPCAC_22473</name>
</gene>
<feature type="domain" description="CHK kinase-like" evidence="1">
    <location>
        <begin position="152"/>
        <end position="335"/>
    </location>
</feature>
<reference evidence="3" key="1">
    <citation type="submission" date="2022-10" db="EMBL/GenBank/DDBJ databases">
        <title>Genome assembly of Pristionchus species.</title>
        <authorList>
            <person name="Yoshida K."/>
            <person name="Sommer R.J."/>
        </authorList>
    </citation>
    <scope>NUCLEOTIDE SEQUENCE [LARGE SCALE GENOMIC DNA]</scope>
    <source>
        <strain evidence="3">RS5460</strain>
    </source>
</reference>
<evidence type="ECO:0000313" key="2">
    <source>
        <dbReference type="EMBL" id="GMR52278.1"/>
    </source>
</evidence>
<keyword evidence="3" id="KW-1185">Reference proteome</keyword>
<accession>A0AAN5CWK3</accession>
<dbReference type="PANTHER" id="PTHR23020:SF8">
    <property type="entry name" value="CHK KINASE-LIKE DOMAIN-CONTAINING PROTEIN"/>
    <property type="match status" value="1"/>
</dbReference>
<dbReference type="PANTHER" id="PTHR23020">
    <property type="entry name" value="UNCHARACTERIZED NUCLEAR HORMONE RECEPTOR-RELATED"/>
    <property type="match status" value="1"/>
</dbReference>
<dbReference type="SMART" id="SM00587">
    <property type="entry name" value="CHK"/>
    <property type="match status" value="1"/>
</dbReference>
<organism evidence="2 3">
    <name type="scientific">Pristionchus mayeri</name>
    <dbReference type="NCBI Taxonomy" id="1317129"/>
    <lineage>
        <taxon>Eukaryota</taxon>
        <taxon>Metazoa</taxon>
        <taxon>Ecdysozoa</taxon>
        <taxon>Nematoda</taxon>
        <taxon>Chromadorea</taxon>
        <taxon>Rhabditida</taxon>
        <taxon>Rhabditina</taxon>
        <taxon>Diplogasteromorpha</taxon>
        <taxon>Diplogasteroidea</taxon>
        <taxon>Neodiplogasteridae</taxon>
        <taxon>Pristionchus</taxon>
    </lineage>
</organism>
<dbReference type="InterPro" id="IPR011009">
    <property type="entry name" value="Kinase-like_dom_sf"/>
</dbReference>
<evidence type="ECO:0000313" key="3">
    <source>
        <dbReference type="Proteomes" id="UP001328107"/>
    </source>
</evidence>